<dbReference type="GO" id="GO:0004325">
    <property type="term" value="F:ferrochelatase activity"/>
    <property type="evidence" value="ECO:0007669"/>
    <property type="project" value="InterPro"/>
</dbReference>
<dbReference type="AlphaFoldDB" id="A0A532UPU6"/>
<keyword evidence="3" id="KW-0560">Oxidoreductase</keyword>
<sequence>MKSVTTYLPLFFNLNDQACLVVGGGRVALRKVEQLLIAGAKVTVVSPQIHPELKQLLKPDECVWLCRKYEVGEVSFYRLVIATTNDSGLNRQIYNECEQHGIPVNVVDQPELCMVIFPSIIRKGIMTLAISSAGKAPFFTKALREKLEEFLESSHLLDKPELLVKFREFVRRNSKDSSVKERAYEKLVSCDAEQWMQWSESEPPYDLWLKWLEEDNG</sequence>
<dbReference type="Gene3D" id="3.30.160.110">
    <property type="entry name" value="Siroheme synthase, domain 2"/>
    <property type="match status" value="1"/>
</dbReference>
<dbReference type="Proteomes" id="UP000319619">
    <property type="component" value="Unassembled WGS sequence"/>
</dbReference>
<reference evidence="7 8" key="1">
    <citation type="submission" date="2017-06" db="EMBL/GenBank/DDBJ databases">
        <title>Novel microbial phyla capable of carbon fixation and sulfur reduction in deep-sea sediments.</title>
        <authorList>
            <person name="Huang J."/>
            <person name="Baker B."/>
            <person name="Wang Y."/>
        </authorList>
    </citation>
    <scope>NUCLEOTIDE SEQUENCE [LARGE SCALE GENOMIC DNA]</scope>
    <source>
        <strain evidence="7">B3_LCP</strain>
    </source>
</reference>
<dbReference type="PANTHER" id="PTHR35330">
    <property type="entry name" value="SIROHEME BIOSYNTHESIS PROTEIN MET8"/>
    <property type="match status" value="1"/>
</dbReference>
<keyword evidence="4" id="KW-0520">NAD</keyword>
<evidence type="ECO:0000256" key="4">
    <source>
        <dbReference type="ARBA" id="ARBA00023027"/>
    </source>
</evidence>
<evidence type="ECO:0000313" key="8">
    <source>
        <dbReference type="Proteomes" id="UP000319619"/>
    </source>
</evidence>
<dbReference type="SUPFAM" id="SSF75615">
    <property type="entry name" value="Siroheme synthase middle domains-like"/>
    <property type="match status" value="1"/>
</dbReference>
<dbReference type="Pfam" id="PF13241">
    <property type="entry name" value="NAD_binding_7"/>
    <property type="match status" value="1"/>
</dbReference>
<dbReference type="InterPro" id="IPR028161">
    <property type="entry name" value="Met8-like"/>
</dbReference>
<proteinExistence type="predicted"/>
<dbReference type="Gene3D" id="3.40.50.720">
    <property type="entry name" value="NAD(P)-binding Rossmann-like Domain"/>
    <property type="match status" value="1"/>
</dbReference>
<dbReference type="UniPathway" id="UPA00262">
    <property type="reaction ID" value="UER00222"/>
</dbReference>
<name>A0A532UPU6_UNCL8</name>
<accession>A0A532UPU6</accession>
<evidence type="ECO:0000256" key="2">
    <source>
        <dbReference type="ARBA" id="ARBA00012400"/>
    </source>
</evidence>
<evidence type="ECO:0000256" key="5">
    <source>
        <dbReference type="ARBA" id="ARBA00023244"/>
    </source>
</evidence>
<keyword evidence="5" id="KW-0627">Porphyrin biosynthesis</keyword>
<evidence type="ECO:0000256" key="3">
    <source>
        <dbReference type="ARBA" id="ARBA00023002"/>
    </source>
</evidence>
<comment type="catalytic activity">
    <reaction evidence="6">
        <text>precorrin-2 + NAD(+) = sirohydrochlorin + NADH + 2 H(+)</text>
        <dbReference type="Rhea" id="RHEA:15613"/>
        <dbReference type="ChEBI" id="CHEBI:15378"/>
        <dbReference type="ChEBI" id="CHEBI:57540"/>
        <dbReference type="ChEBI" id="CHEBI:57945"/>
        <dbReference type="ChEBI" id="CHEBI:58351"/>
        <dbReference type="ChEBI" id="CHEBI:58827"/>
        <dbReference type="EC" id="1.3.1.76"/>
    </reaction>
</comment>
<dbReference type="EMBL" id="NJBN01000015">
    <property type="protein sequence ID" value="TKJ36827.1"/>
    <property type="molecule type" value="Genomic_DNA"/>
</dbReference>
<organism evidence="7 8">
    <name type="scientific">candidate division LCP-89 bacterium B3_LCP</name>
    <dbReference type="NCBI Taxonomy" id="2012998"/>
    <lineage>
        <taxon>Bacteria</taxon>
        <taxon>Pseudomonadati</taxon>
        <taxon>Bacteria division LCP-89</taxon>
    </lineage>
</organism>
<evidence type="ECO:0000256" key="6">
    <source>
        <dbReference type="ARBA" id="ARBA00047561"/>
    </source>
</evidence>
<dbReference type="PANTHER" id="PTHR35330:SF1">
    <property type="entry name" value="SIROHEME BIOSYNTHESIS PROTEIN MET8"/>
    <property type="match status" value="1"/>
</dbReference>
<comment type="pathway">
    <text evidence="1">Porphyrin-containing compound metabolism; siroheme biosynthesis; sirohydrochlorin from precorrin-2: step 1/1.</text>
</comment>
<comment type="caution">
    <text evidence="7">The sequence shown here is derived from an EMBL/GenBank/DDBJ whole genome shotgun (WGS) entry which is preliminary data.</text>
</comment>
<dbReference type="InterPro" id="IPR006367">
    <property type="entry name" value="Sirohaem_synthase_N"/>
</dbReference>
<dbReference type="GO" id="GO:0043115">
    <property type="term" value="F:precorrin-2 dehydrogenase activity"/>
    <property type="evidence" value="ECO:0007669"/>
    <property type="project" value="UniProtKB-EC"/>
</dbReference>
<gene>
    <name evidence="7" type="ORF">CEE37_14675</name>
</gene>
<dbReference type="SUPFAM" id="SSF51735">
    <property type="entry name" value="NAD(P)-binding Rossmann-fold domains"/>
    <property type="match status" value="1"/>
</dbReference>
<dbReference type="NCBIfam" id="TIGR01470">
    <property type="entry name" value="cysG_Nterm"/>
    <property type="match status" value="1"/>
</dbReference>
<dbReference type="EC" id="1.3.1.76" evidence="2"/>
<protein>
    <recommendedName>
        <fullName evidence="2">precorrin-2 dehydrogenase</fullName>
        <ecNumber evidence="2">1.3.1.76</ecNumber>
    </recommendedName>
</protein>
<dbReference type="GO" id="GO:0019354">
    <property type="term" value="P:siroheme biosynthetic process"/>
    <property type="evidence" value="ECO:0007669"/>
    <property type="project" value="UniProtKB-UniPathway"/>
</dbReference>
<evidence type="ECO:0000256" key="1">
    <source>
        <dbReference type="ARBA" id="ARBA00005010"/>
    </source>
</evidence>
<dbReference type="InterPro" id="IPR036291">
    <property type="entry name" value="NAD(P)-bd_dom_sf"/>
</dbReference>
<evidence type="ECO:0000313" key="7">
    <source>
        <dbReference type="EMBL" id="TKJ36827.1"/>
    </source>
</evidence>